<keyword evidence="4 7" id="KW-1133">Transmembrane helix</keyword>
<name>A0ABR1F733_9ASCO</name>
<evidence type="ECO:0000313" key="9">
    <source>
        <dbReference type="Proteomes" id="UP001498771"/>
    </source>
</evidence>
<evidence type="ECO:0000256" key="6">
    <source>
        <dbReference type="SAM" id="MobiDB-lite"/>
    </source>
</evidence>
<reference evidence="8 9" key="1">
    <citation type="submission" date="2024-03" db="EMBL/GenBank/DDBJ databases">
        <title>Genome-scale model development and genomic sequencing of the oleaginous clade Lipomyces.</title>
        <authorList>
            <consortium name="Lawrence Berkeley National Laboratory"/>
            <person name="Czajka J.J."/>
            <person name="Han Y."/>
            <person name="Kim J."/>
            <person name="Mondo S.J."/>
            <person name="Hofstad B.A."/>
            <person name="Robles A."/>
            <person name="Haridas S."/>
            <person name="Riley R."/>
            <person name="LaButti K."/>
            <person name="Pangilinan J."/>
            <person name="Andreopoulos W."/>
            <person name="Lipzen A."/>
            <person name="Yan J."/>
            <person name="Wang M."/>
            <person name="Ng V."/>
            <person name="Grigoriev I.V."/>
            <person name="Spatafora J.W."/>
            <person name="Magnuson J.K."/>
            <person name="Baker S.E."/>
            <person name="Pomraning K.R."/>
        </authorList>
    </citation>
    <scope>NUCLEOTIDE SEQUENCE [LARGE SCALE GENOMIC DNA]</scope>
    <source>
        <strain evidence="8 9">Phaff 52-87</strain>
    </source>
</reference>
<keyword evidence="3 7" id="KW-0812">Transmembrane</keyword>
<feature type="transmembrane region" description="Helical" evidence="7">
    <location>
        <begin position="513"/>
        <end position="541"/>
    </location>
</feature>
<evidence type="ECO:0000256" key="4">
    <source>
        <dbReference type="ARBA" id="ARBA00022989"/>
    </source>
</evidence>
<dbReference type="EMBL" id="JBBJBU010000004">
    <property type="protein sequence ID" value="KAK7205660.1"/>
    <property type="molecule type" value="Genomic_DNA"/>
</dbReference>
<evidence type="ECO:0000256" key="3">
    <source>
        <dbReference type="ARBA" id="ARBA00022692"/>
    </source>
</evidence>
<organism evidence="8 9">
    <name type="scientific">Myxozyma melibiosi</name>
    <dbReference type="NCBI Taxonomy" id="54550"/>
    <lineage>
        <taxon>Eukaryota</taxon>
        <taxon>Fungi</taxon>
        <taxon>Dikarya</taxon>
        <taxon>Ascomycota</taxon>
        <taxon>Saccharomycotina</taxon>
        <taxon>Lipomycetes</taxon>
        <taxon>Lipomycetales</taxon>
        <taxon>Lipomycetaceae</taxon>
        <taxon>Myxozyma</taxon>
    </lineage>
</organism>
<keyword evidence="9" id="KW-1185">Reference proteome</keyword>
<evidence type="ECO:0000256" key="2">
    <source>
        <dbReference type="ARBA" id="ARBA00009310"/>
    </source>
</evidence>
<dbReference type="GeneID" id="90036157"/>
<feature type="compositionally biased region" description="Low complexity" evidence="6">
    <location>
        <begin position="633"/>
        <end position="646"/>
    </location>
</feature>
<feature type="transmembrane region" description="Helical" evidence="7">
    <location>
        <begin position="363"/>
        <end position="383"/>
    </location>
</feature>
<sequence>MPPRVNPNAAAMPAQNPLTQMSWWKSIVMMMCIQWFMGQITQKFLKPDEAGSPTDAAAVSATTTDIAAPTETTAPIADAPPPRPVVPINVDPLWQIGTPYEFRLYITDGPFFDKFDEVEPFLEKYDLVYGDMDYKVQKSAIIETTEPMRLNGSIFAHMYVNEPGYAFRPDSPKYDTDKAYSVHFRLTQYLPKKADKKQKHLLGHHEEEENEEETAQLAIIGKEEFEAMGGSLPEKLPPLVAMWHPDVTLGVVQPTPLPFVKQLPSVRQWMMLEATDRRDESEINGFYYPIVFYNQFWQLNSQMWELNSTSSELPINLELVPMKYWKFQLLANMDAGFKQQALTGTGGGDMEELKRILLETNPYLMFITVAVSILHVLFEMLAFKNDISHWKNKKNQVGTSVRTIVANVVMQSIIFLYLMDNNENTSYMVMFTQGSGIMVEAWKITKILDFKLEPQTGLIPYKLVITDKHELNETEKKTQEYDQIAFKYMYIASIPLLGAYAVYSLIYDTHKSWYSFIITTLVGSVYAYGFLMLVPSIYINYRLKSVAHMPRRAMAYKFLNTFIDDLFAFVIKMPILHRLATLRDDVIFLIYLYQTWLYRVDPTRVNEFGQSGENPEGESPETKGGEEKEEVVEATAVASSGAEAVEQPTKATQRK</sequence>
<protein>
    <submittedName>
        <fullName evidence="8">Cleft lip and palate transmembrane protein 1-domain-containing protein</fullName>
    </submittedName>
</protein>
<dbReference type="Proteomes" id="UP001498771">
    <property type="component" value="Unassembled WGS sequence"/>
</dbReference>
<gene>
    <name evidence="8" type="ORF">BZA70DRAFT_246980</name>
</gene>
<evidence type="ECO:0000313" key="8">
    <source>
        <dbReference type="EMBL" id="KAK7205660.1"/>
    </source>
</evidence>
<keyword evidence="5 7" id="KW-0472">Membrane</keyword>
<proteinExistence type="inferred from homology"/>
<dbReference type="InterPro" id="IPR008429">
    <property type="entry name" value="CLPTM1"/>
</dbReference>
<comment type="similarity">
    <text evidence="2">Belongs to the CLPTM1 family.</text>
</comment>
<evidence type="ECO:0000256" key="7">
    <source>
        <dbReference type="SAM" id="Phobius"/>
    </source>
</evidence>
<dbReference type="Pfam" id="PF05602">
    <property type="entry name" value="CLPTM1"/>
    <property type="match status" value="1"/>
</dbReference>
<accession>A0ABR1F733</accession>
<feature type="region of interest" description="Disordered" evidence="6">
    <location>
        <begin position="608"/>
        <end position="655"/>
    </location>
</feature>
<dbReference type="PANTHER" id="PTHR21347:SF0">
    <property type="entry name" value="LIPID SCRAMBLASE CLPTM1L"/>
    <property type="match status" value="1"/>
</dbReference>
<evidence type="ECO:0000256" key="1">
    <source>
        <dbReference type="ARBA" id="ARBA00004141"/>
    </source>
</evidence>
<feature type="transmembrane region" description="Helical" evidence="7">
    <location>
        <begin position="488"/>
        <end position="507"/>
    </location>
</feature>
<evidence type="ECO:0000256" key="5">
    <source>
        <dbReference type="ARBA" id="ARBA00023136"/>
    </source>
</evidence>
<dbReference type="RefSeq" id="XP_064768693.1">
    <property type="nucleotide sequence ID" value="XM_064910645.1"/>
</dbReference>
<comment type="caution">
    <text evidence="8">The sequence shown here is derived from an EMBL/GenBank/DDBJ whole genome shotgun (WGS) entry which is preliminary data.</text>
</comment>
<comment type="subcellular location">
    <subcellularLocation>
        <location evidence="1">Membrane</location>
        <topology evidence="1">Multi-pass membrane protein</topology>
    </subcellularLocation>
</comment>
<dbReference type="PANTHER" id="PTHR21347">
    <property type="entry name" value="CLEFT LIP AND PALATE ASSOCIATED TRANSMEMBRANE PROTEIN-RELATED"/>
    <property type="match status" value="1"/>
</dbReference>